<protein>
    <submittedName>
        <fullName evidence="1">Uncharacterized protein</fullName>
    </submittedName>
</protein>
<dbReference type="Proteomes" id="UP001163603">
    <property type="component" value="Chromosome 8"/>
</dbReference>
<keyword evidence="2" id="KW-1185">Reference proteome</keyword>
<name>A0ACC0Y784_9ROSI</name>
<dbReference type="EMBL" id="CM047743">
    <property type="protein sequence ID" value="KAJ0030203.1"/>
    <property type="molecule type" value="Genomic_DNA"/>
</dbReference>
<reference evidence="2" key="1">
    <citation type="journal article" date="2023" name="G3 (Bethesda)">
        <title>Genome assembly and association tests identify interacting loci associated with vigor, precocity, and sex in interspecific pistachio rootstocks.</title>
        <authorList>
            <person name="Palmer W."/>
            <person name="Jacygrad E."/>
            <person name="Sagayaradj S."/>
            <person name="Cavanaugh K."/>
            <person name="Han R."/>
            <person name="Bertier L."/>
            <person name="Beede B."/>
            <person name="Kafkas S."/>
            <person name="Golino D."/>
            <person name="Preece J."/>
            <person name="Michelmore R."/>
        </authorList>
    </citation>
    <scope>NUCLEOTIDE SEQUENCE [LARGE SCALE GENOMIC DNA]</scope>
</reference>
<sequence>MSFLPSMADKTIAFFFFLFICLPHSNCENSSQSWIRGGYWDSHSELPISEINSALFTHLITVKHKNPSVVTLLSIWGAGQDSSIFGSMINQSSSRKTFIKSSIETARLYGFHGLDLAGIKPNRTINMTNLGTLFDEWRDEVNSEARNSGAHAALYGSSSWFNTNYSISEWLRIGVEAQKLVMGLPYHGYAWTLVNPDDNAIGAPASGPRITIDGSVGYKFIKSYIRDYEAIRAKVSYAKEKGLLGYNAFQLSNDDKWELSSAAQKESAEDQRNKPRLLIIILVTVAILMLLLSAIICCLKRRVLKSTGNLSL</sequence>
<evidence type="ECO:0000313" key="2">
    <source>
        <dbReference type="Proteomes" id="UP001163603"/>
    </source>
</evidence>
<gene>
    <name evidence="1" type="ORF">Pint_14646</name>
</gene>
<organism evidence="1 2">
    <name type="scientific">Pistacia integerrima</name>
    <dbReference type="NCBI Taxonomy" id="434235"/>
    <lineage>
        <taxon>Eukaryota</taxon>
        <taxon>Viridiplantae</taxon>
        <taxon>Streptophyta</taxon>
        <taxon>Embryophyta</taxon>
        <taxon>Tracheophyta</taxon>
        <taxon>Spermatophyta</taxon>
        <taxon>Magnoliopsida</taxon>
        <taxon>eudicotyledons</taxon>
        <taxon>Gunneridae</taxon>
        <taxon>Pentapetalae</taxon>
        <taxon>rosids</taxon>
        <taxon>malvids</taxon>
        <taxon>Sapindales</taxon>
        <taxon>Anacardiaceae</taxon>
        <taxon>Pistacia</taxon>
    </lineage>
</organism>
<comment type="caution">
    <text evidence="1">The sequence shown here is derived from an EMBL/GenBank/DDBJ whole genome shotgun (WGS) entry which is preliminary data.</text>
</comment>
<accession>A0ACC0Y784</accession>
<proteinExistence type="predicted"/>
<evidence type="ECO:0000313" key="1">
    <source>
        <dbReference type="EMBL" id="KAJ0030203.1"/>
    </source>
</evidence>